<feature type="transmembrane region" description="Helical" evidence="1">
    <location>
        <begin position="286"/>
        <end position="304"/>
    </location>
</feature>
<evidence type="ECO:0000313" key="3">
    <source>
        <dbReference type="Proteomes" id="UP000623440"/>
    </source>
</evidence>
<sequence>MLSDRDIESLLNKEIVIYPYDADKNLTPVGYNLNPSNFVYSINSKSLIQKTHTSKGKPIYKIPHHDTVLILTQEAVWVSKKIGGTFHSKVGVVSLGFGHISTTLDPGWAGPLLISLNNPTLHDLELPADKSFVTLIFYKVRSIASRNHDNDPSRSDLLKIISEETLGRMTTSNRKKNFLNAISQNQIENKQHELLIRAEEIISNPLAYENFKIVYEQLSQNSNSFIIKGFKRSTIQTARKLVFKLLLIMLELILIIIIVIKLLSIFTNIRYISQVHIFINLIDANGFLAIIALLISCLQLTVSLKEE</sequence>
<evidence type="ECO:0000313" key="2">
    <source>
        <dbReference type="EMBL" id="MBD2533174.1"/>
    </source>
</evidence>
<dbReference type="SUPFAM" id="SSF51283">
    <property type="entry name" value="dUTPase-like"/>
    <property type="match status" value="1"/>
</dbReference>
<proteinExistence type="predicted"/>
<dbReference type="Gene3D" id="2.70.40.10">
    <property type="match status" value="1"/>
</dbReference>
<comment type="caution">
    <text evidence="2">The sequence shown here is derived from an EMBL/GenBank/DDBJ whole genome shotgun (WGS) entry which is preliminary data.</text>
</comment>
<accession>A0ABR8DXP7</accession>
<name>A0ABR8DXP7_9NOSO</name>
<evidence type="ECO:0000256" key="1">
    <source>
        <dbReference type="SAM" id="Phobius"/>
    </source>
</evidence>
<evidence type="ECO:0008006" key="4">
    <source>
        <dbReference type="Google" id="ProtNLM"/>
    </source>
</evidence>
<keyword evidence="1" id="KW-1133">Transmembrane helix</keyword>
<feature type="transmembrane region" description="Helical" evidence="1">
    <location>
        <begin position="241"/>
        <end position="266"/>
    </location>
</feature>
<dbReference type="EMBL" id="JACJSI010000084">
    <property type="protein sequence ID" value="MBD2533174.1"/>
    <property type="molecule type" value="Genomic_DNA"/>
</dbReference>
<organism evidence="2 3">
    <name type="scientific">Nostoc flagelliforme FACHB-838</name>
    <dbReference type="NCBI Taxonomy" id="2692904"/>
    <lineage>
        <taxon>Bacteria</taxon>
        <taxon>Bacillati</taxon>
        <taxon>Cyanobacteriota</taxon>
        <taxon>Cyanophyceae</taxon>
        <taxon>Nostocales</taxon>
        <taxon>Nostocaceae</taxon>
        <taxon>Nostoc</taxon>
    </lineage>
</organism>
<gene>
    <name evidence="2" type="ORF">H6G97_27825</name>
</gene>
<keyword evidence="1" id="KW-0812">Transmembrane</keyword>
<protein>
    <recommendedName>
        <fullName evidence="4">Deoxycytidine triphosphate deaminase</fullName>
    </recommendedName>
</protein>
<keyword evidence="3" id="KW-1185">Reference proteome</keyword>
<dbReference type="Proteomes" id="UP000623440">
    <property type="component" value="Unassembled WGS sequence"/>
</dbReference>
<dbReference type="RefSeq" id="WP_190943759.1">
    <property type="nucleotide sequence ID" value="NZ_JACJSI010000084.1"/>
</dbReference>
<reference evidence="2 3" key="1">
    <citation type="journal article" date="2020" name="ISME J.">
        <title>Comparative genomics reveals insights into cyanobacterial evolution and habitat adaptation.</title>
        <authorList>
            <person name="Chen M.Y."/>
            <person name="Teng W.K."/>
            <person name="Zhao L."/>
            <person name="Hu C.X."/>
            <person name="Zhou Y.K."/>
            <person name="Han B.P."/>
            <person name="Song L.R."/>
            <person name="Shu W.S."/>
        </authorList>
    </citation>
    <scope>NUCLEOTIDE SEQUENCE [LARGE SCALE GENOMIC DNA]</scope>
    <source>
        <strain evidence="2 3">FACHB-838</strain>
    </source>
</reference>
<dbReference type="Pfam" id="PF22769">
    <property type="entry name" value="DCD"/>
    <property type="match status" value="1"/>
</dbReference>
<keyword evidence="1" id="KW-0472">Membrane</keyword>
<dbReference type="InterPro" id="IPR011962">
    <property type="entry name" value="dCTP_deaminase"/>
</dbReference>
<dbReference type="InterPro" id="IPR036157">
    <property type="entry name" value="dUTPase-like_sf"/>
</dbReference>